<reference evidence="1" key="1">
    <citation type="submission" date="2023-10" db="EMBL/GenBank/DDBJ databases">
        <title>Genome assembly of Pristionchus species.</title>
        <authorList>
            <person name="Yoshida K."/>
            <person name="Sommer R.J."/>
        </authorList>
    </citation>
    <scope>NUCLEOTIDE SEQUENCE</scope>
    <source>
        <strain evidence="1">RS0144</strain>
    </source>
</reference>
<comment type="caution">
    <text evidence="1">The sequence shown here is derived from an EMBL/GenBank/DDBJ whole genome shotgun (WGS) entry which is preliminary data.</text>
</comment>
<sequence>NRRTVAVQLKELWRLLGSFEKCDIKKMVVRLGEPEDCAALEVGDRIGETMIYDDSLFFDVAKVTRLLHLFDVVEMHVKCDAIQAENVGELIL</sequence>
<feature type="non-terminal residue" evidence="1">
    <location>
        <position position="92"/>
    </location>
</feature>
<feature type="non-terminal residue" evidence="1">
    <location>
        <position position="1"/>
    </location>
</feature>
<name>A0AAV5TTW4_9BILA</name>
<dbReference type="AlphaFoldDB" id="A0AAV5TTW4"/>
<keyword evidence="2" id="KW-1185">Reference proteome</keyword>
<dbReference type="EMBL" id="BTSX01000004">
    <property type="protein sequence ID" value="GMS97637.1"/>
    <property type="molecule type" value="Genomic_DNA"/>
</dbReference>
<evidence type="ECO:0000313" key="2">
    <source>
        <dbReference type="Proteomes" id="UP001432027"/>
    </source>
</evidence>
<gene>
    <name evidence="1" type="ORF">PENTCL1PPCAC_19812</name>
</gene>
<organism evidence="1 2">
    <name type="scientific">Pristionchus entomophagus</name>
    <dbReference type="NCBI Taxonomy" id="358040"/>
    <lineage>
        <taxon>Eukaryota</taxon>
        <taxon>Metazoa</taxon>
        <taxon>Ecdysozoa</taxon>
        <taxon>Nematoda</taxon>
        <taxon>Chromadorea</taxon>
        <taxon>Rhabditida</taxon>
        <taxon>Rhabditina</taxon>
        <taxon>Diplogasteromorpha</taxon>
        <taxon>Diplogasteroidea</taxon>
        <taxon>Neodiplogasteridae</taxon>
        <taxon>Pristionchus</taxon>
    </lineage>
</organism>
<protein>
    <submittedName>
        <fullName evidence="1">Uncharacterized protein</fullName>
    </submittedName>
</protein>
<evidence type="ECO:0000313" key="1">
    <source>
        <dbReference type="EMBL" id="GMS97637.1"/>
    </source>
</evidence>
<accession>A0AAV5TTW4</accession>
<proteinExistence type="predicted"/>
<dbReference type="Proteomes" id="UP001432027">
    <property type="component" value="Unassembled WGS sequence"/>
</dbReference>